<comment type="caution">
    <text evidence="2">The sequence shown here is derived from an EMBL/GenBank/DDBJ whole genome shotgun (WGS) entry which is preliminary data.</text>
</comment>
<dbReference type="GO" id="GO:0071966">
    <property type="term" value="P:fungal-type cell wall polysaccharide metabolic process"/>
    <property type="evidence" value="ECO:0007669"/>
    <property type="project" value="TreeGrafter"/>
</dbReference>
<evidence type="ECO:0000313" key="3">
    <source>
        <dbReference type="Proteomes" id="UP000664132"/>
    </source>
</evidence>
<proteinExistence type="predicted"/>
<name>A0A8H7T9R2_9HELO</name>
<protein>
    <recommendedName>
        <fullName evidence="1">Asl1-like glycosyl hydrolase catalytic domain-containing protein</fullName>
    </recommendedName>
</protein>
<dbReference type="OrthoDB" id="5985073at2759"/>
<dbReference type="Pfam" id="PF11790">
    <property type="entry name" value="Glyco_hydro_cc"/>
    <property type="match status" value="1"/>
</dbReference>
<evidence type="ECO:0000259" key="1">
    <source>
        <dbReference type="Pfam" id="PF11790"/>
    </source>
</evidence>
<dbReference type="PANTHER" id="PTHR34154">
    <property type="entry name" value="ALKALI-SENSITIVE LINKAGE PROTEIN 1"/>
    <property type="match status" value="1"/>
</dbReference>
<dbReference type="InterPro" id="IPR017853">
    <property type="entry name" value="GH"/>
</dbReference>
<dbReference type="SUPFAM" id="SSF51445">
    <property type="entry name" value="(Trans)glycosidases"/>
    <property type="match status" value="1"/>
</dbReference>
<accession>A0A8H7T9R2</accession>
<keyword evidence="3" id="KW-1185">Reference proteome</keyword>
<dbReference type="Proteomes" id="UP000664132">
    <property type="component" value="Unassembled WGS sequence"/>
</dbReference>
<dbReference type="AlphaFoldDB" id="A0A8H7T9R2"/>
<dbReference type="EMBL" id="JAFJYH010000210">
    <property type="protein sequence ID" value="KAG4415717.1"/>
    <property type="molecule type" value="Genomic_DNA"/>
</dbReference>
<evidence type="ECO:0000313" key="2">
    <source>
        <dbReference type="EMBL" id="KAG4415717.1"/>
    </source>
</evidence>
<feature type="domain" description="Asl1-like glycosyl hydrolase catalytic" evidence="1">
    <location>
        <begin position="14"/>
        <end position="97"/>
    </location>
</feature>
<sequence>MANPVVRIGYDSAGNVAYFKKYVQEAHDAAGGRQIWLTEFNGAGNIDQQAQFMRTVMPWMDAQPYIKRYAWHWCDPYSTGSTIVRLDGYHSPLGGVYAYTPY</sequence>
<dbReference type="InterPro" id="IPR053183">
    <property type="entry name" value="ASL1"/>
</dbReference>
<dbReference type="PANTHER" id="PTHR34154:SF10">
    <property type="entry name" value="ASL1-LIKE GLYCOSYL HYDROLASE CATALYTIC DOMAIN-CONTAINING PROTEIN"/>
    <property type="match status" value="1"/>
</dbReference>
<dbReference type="InterPro" id="IPR024655">
    <property type="entry name" value="Asl1_glyco_hydro_catalytic"/>
</dbReference>
<dbReference type="GO" id="GO:0009277">
    <property type="term" value="C:fungal-type cell wall"/>
    <property type="evidence" value="ECO:0007669"/>
    <property type="project" value="TreeGrafter"/>
</dbReference>
<reference evidence="2" key="1">
    <citation type="submission" date="2021-02" db="EMBL/GenBank/DDBJ databases">
        <title>Genome sequence Cadophora malorum strain M34.</title>
        <authorList>
            <person name="Stefanovic E."/>
            <person name="Vu D."/>
            <person name="Scully C."/>
            <person name="Dijksterhuis J."/>
            <person name="Roader J."/>
            <person name="Houbraken J."/>
        </authorList>
    </citation>
    <scope>NUCLEOTIDE SEQUENCE</scope>
    <source>
        <strain evidence="2">M34</strain>
    </source>
</reference>
<organism evidence="2 3">
    <name type="scientific">Cadophora malorum</name>
    <dbReference type="NCBI Taxonomy" id="108018"/>
    <lineage>
        <taxon>Eukaryota</taxon>
        <taxon>Fungi</taxon>
        <taxon>Dikarya</taxon>
        <taxon>Ascomycota</taxon>
        <taxon>Pezizomycotina</taxon>
        <taxon>Leotiomycetes</taxon>
        <taxon>Helotiales</taxon>
        <taxon>Ploettnerulaceae</taxon>
        <taxon>Cadophora</taxon>
    </lineage>
</organism>
<gene>
    <name evidence="2" type="ORF">IFR04_011130</name>
</gene>